<dbReference type="Proteomes" id="UP000190121">
    <property type="component" value="Unassembled WGS sequence"/>
</dbReference>
<feature type="chain" id="PRO_5012097505" description="Por secretion system C-terminal sorting domain-containing protein" evidence="1">
    <location>
        <begin position="27"/>
        <end position="601"/>
    </location>
</feature>
<dbReference type="RefSeq" id="WP_078736451.1">
    <property type="nucleotide sequence ID" value="NZ_FUXE01000004.1"/>
</dbReference>
<dbReference type="EMBL" id="FUXE01000004">
    <property type="protein sequence ID" value="SJZ57175.1"/>
    <property type="molecule type" value="Genomic_DNA"/>
</dbReference>
<organism evidence="2 3">
    <name type="scientific">Porphyromonas circumdentaria</name>
    <dbReference type="NCBI Taxonomy" id="29524"/>
    <lineage>
        <taxon>Bacteria</taxon>
        <taxon>Pseudomonadati</taxon>
        <taxon>Bacteroidota</taxon>
        <taxon>Bacteroidia</taxon>
        <taxon>Bacteroidales</taxon>
        <taxon>Porphyromonadaceae</taxon>
        <taxon>Porphyromonas</taxon>
    </lineage>
</organism>
<protein>
    <recommendedName>
        <fullName evidence="4">Por secretion system C-terminal sorting domain-containing protein</fullName>
    </recommendedName>
</protein>
<evidence type="ECO:0000313" key="3">
    <source>
        <dbReference type="Proteomes" id="UP000190121"/>
    </source>
</evidence>
<keyword evidence="3" id="KW-1185">Reference proteome</keyword>
<sequence>MKRIFTHIHRPFVGLLILLLLGIATASSVAQSTTGNGVIKMKTNAPLGSKIELGIKANGNVEFDGLAGKFQNDQFFNYTVIKNEITLRGDITVFICAEAQITWLDVSGCPTIDEINCYDNLLFGEATDALIEGLPDRSALPEPGLLLMINTKEHPNDQNRCTMAQVDAAQAKGWHTQEWDGGFWIPFIGSDATKGTGIISFTTNKPYKSRIRIGGRARSLVEIKGARGKWLNGRLFGVELRDSEVSLHGDLTMFVADSTGMVALDASKMPMLEELYCTLNHLKGKALDNLIASLPDRSEKEKRGIFALMDFTSPNTIEYSICTKAQVAAAAKRGWDIVEWREELDKFMPYEGTDPLPTHPVTVECGEGGKIRMVGADDLNNVPEGSELWAIVSHKREYELVSFTANDIDLRPTDGRFTVTGPTVVKATFREKVCNVTLHSEGPGTISIEGYNEEQLKKVKYGQVLRVVAEPQQGIGEVKLKTLTVTTEVATGDDIVTDILISKEVTTSSPKMLISAVFEKVESVEKVAEKGLVVRFEEATGSLQILHTTPLSRVELYSIEGELLLTAMTNEGGTAQIDVAQLPEALYIVRVGDEATKVNLR</sequence>
<proteinExistence type="predicted"/>
<keyword evidence="1" id="KW-0732">Signal</keyword>
<feature type="signal peptide" evidence="1">
    <location>
        <begin position="1"/>
        <end position="26"/>
    </location>
</feature>
<name>A0A1T4LR58_9PORP</name>
<gene>
    <name evidence="2" type="ORF">SAMN02745171_00492</name>
</gene>
<accession>A0A1T4LR58</accession>
<reference evidence="3" key="1">
    <citation type="submission" date="2017-02" db="EMBL/GenBank/DDBJ databases">
        <authorList>
            <person name="Varghese N."/>
            <person name="Submissions S."/>
        </authorList>
    </citation>
    <scope>NUCLEOTIDE SEQUENCE [LARGE SCALE GENOMIC DNA]</scope>
    <source>
        <strain evidence="3">ATCC 51356</strain>
    </source>
</reference>
<dbReference type="AlphaFoldDB" id="A0A1T4LR58"/>
<evidence type="ECO:0000313" key="2">
    <source>
        <dbReference type="EMBL" id="SJZ57175.1"/>
    </source>
</evidence>
<evidence type="ECO:0000256" key="1">
    <source>
        <dbReference type="SAM" id="SignalP"/>
    </source>
</evidence>
<evidence type="ECO:0008006" key="4">
    <source>
        <dbReference type="Google" id="ProtNLM"/>
    </source>
</evidence>
<dbReference type="OrthoDB" id="1014732at2"/>